<accession>A0A1H5YEG3</accession>
<evidence type="ECO:0000256" key="4">
    <source>
        <dbReference type="ARBA" id="ARBA00022989"/>
    </source>
</evidence>
<feature type="transmembrane region" description="Helical" evidence="7">
    <location>
        <begin position="110"/>
        <end position="135"/>
    </location>
</feature>
<dbReference type="GO" id="GO:0016020">
    <property type="term" value="C:membrane"/>
    <property type="evidence" value="ECO:0007669"/>
    <property type="project" value="UniProtKB-SubCell"/>
</dbReference>
<dbReference type="Gene3D" id="1.20.1080.10">
    <property type="entry name" value="Glycerol uptake facilitator protein"/>
    <property type="match status" value="1"/>
</dbReference>
<evidence type="ECO:0000256" key="1">
    <source>
        <dbReference type="ARBA" id="ARBA00004141"/>
    </source>
</evidence>
<dbReference type="EMBL" id="FNVA01000003">
    <property type="protein sequence ID" value="SEG22017.1"/>
    <property type="molecule type" value="Genomic_DNA"/>
</dbReference>
<sequence>MATWLKPRPSHYPSLAAALRAHWPLYLYEAAELAAFMLSACLCTALLFDPHSPLAGLPSTLRRFLMGLSMGLTAVVIIKSPWGRRSGAHFNPAISLTFYRLGKIGPRDTVLYVLAHFAGAPLGVLLAALLLGPIIRLPQVNYAVTVPGIGGPSAAFAAETFMAALLMATVLVTSNNRRLAAYTTWLMGLLITSYVFVFAPVSGFSINPARTFGSALEAHLWTAVWIYFTAPLLGMFAAAEAYVQLAQPDPTRHLYFSHRRLTHEPAELTAVEPTS</sequence>
<dbReference type="GO" id="GO:0015267">
    <property type="term" value="F:channel activity"/>
    <property type="evidence" value="ECO:0007669"/>
    <property type="project" value="InterPro"/>
</dbReference>
<dbReference type="OrthoDB" id="9807293at2"/>
<dbReference type="InterPro" id="IPR023271">
    <property type="entry name" value="Aquaporin-like"/>
</dbReference>
<feature type="transmembrane region" description="Helical" evidence="7">
    <location>
        <begin position="185"/>
        <end position="206"/>
    </location>
</feature>
<dbReference type="SUPFAM" id="SSF81338">
    <property type="entry name" value="Aquaporin-like"/>
    <property type="match status" value="1"/>
</dbReference>
<evidence type="ECO:0000313" key="9">
    <source>
        <dbReference type="Proteomes" id="UP000236728"/>
    </source>
</evidence>
<dbReference type="PRINTS" id="PR00783">
    <property type="entry name" value="MINTRINSICP"/>
</dbReference>
<feature type="transmembrane region" description="Helical" evidence="7">
    <location>
        <begin position="155"/>
        <end position="173"/>
    </location>
</feature>
<evidence type="ECO:0000256" key="6">
    <source>
        <dbReference type="RuleBase" id="RU000477"/>
    </source>
</evidence>
<feature type="transmembrane region" description="Helical" evidence="7">
    <location>
        <begin position="25"/>
        <end position="48"/>
    </location>
</feature>
<dbReference type="RefSeq" id="WP_103933119.1">
    <property type="nucleotide sequence ID" value="NZ_FNVA01000003.1"/>
</dbReference>
<evidence type="ECO:0000256" key="3">
    <source>
        <dbReference type="ARBA" id="ARBA00022692"/>
    </source>
</evidence>
<evidence type="ECO:0000313" key="8">
    <source>
        <dbReference type="EMBL" id="SEG22017.1"/>
    </source>
</evidence>
<feature type="transmembrane region" description="Helical" evidence="7">
    <location>
        <begin position="60"/>
        <end position="78"/>
    </location>
</feature>
<dbReference type="PANTHER" id="PTHR45724:SF13">
    <property type="entry name" value="AQUAPORIN NIP1-1-RELATED"/>
    <property type="match status" value="1"/>
</dbReference>
<keyword evidence="2 6" id="KW-0813">Transport</keyword>
<protein>
    <submittedName>
        <fullName evidence="8">Aquaporin Z</fullName>
    </submittedName>
</protein>
<dbReference type="PANTHER" id="PTHR45724">
    <property type="entry name" value="AQUAPORIN NIP2-1"/>
    <property type="match status" value="1"/>
</dbReference>
<name>A0A1H5YEG3_9BACT</name>
<evidence type="ECO:0000256" key="5">
    <source>
        <dbReference type="ARBA" id="ARBA00023136"/>
    </source>
</evidence>
<gene>
    <name evidence="8" type="ORF">SAMN05421819_2251</name>
</gene>
<keyword evidence="5 7" id="KW-0472">Membrane</keyword>
<proteinExistence type="inferred from homology"/>
<dbReference type="AlphaFoldDB" id="A0A1H5YEG3"/>
<dbReference type="Pfam" id="PF00230">
    <property type="entry name" value="MIP"/>
    <property type="match status" value="1"/>
</dbReference>
<comment type="subcellular location">
    <subcellularLocation>
        <location evidence="1">Membrane</location>
        <topology evidence="1">Multi-pass membrane protein</topology>
    </subcellularLocation>
</comment>
<keyword evidence="9" id="KW-1185">Reference proteome</keyword>
<dbReference type="InterPro" id="IPR000425">
    <property type="entry name" value="MIP"/>
</dbReference>
<evidence type="ECO:0000256" key="7">
    <source>
        <dbReference type="SAM" id="Phobius"/>
    </source>
</evidence>
<organism evidence="8 9">
    <name type="scientific">Bryocella elongata</name>
    <dbReference type="NCBI Taxonomy" id="863522"/>
    <lineage>
        <taxon>Bacteria</taxon>
        <taxon>Pseudomonadati</taxon>
        <taxon>Acidobacteriota</taxon>
        <taxon>Terriglobia</taxon>
        <taxon>Terriglobales</taxon>
        <taxon>Acidobacteriaceae</taxon>
        <taxon>Bryocella</taxon>
    </lineage>
</organism>
<feature type="transmembrane region" description="Helical" evidence="7">
    <location>
        <begin position="218"/>
        <end position="243"/>
    </location>
</feature>
<keyword evidence="4 7" id="KW-1133">Transmembrane helix</keyword>
<dbReference type="Proteomes" id="UP000236728">
    <property type="component" value="Unassembled WGS sequence"/>
</dbReference>
<dbReference type="InterPro" id="IPR034294">
    <property type="entry name" value="Aquaporin_transptr"/>
</dbReference>
<reference evidence="8 9" key="1">
    <citation type="submission" date="2016-10" db="EMBL/GenBank/DDBJ databases">
        <authorList>
            <person name="de Groot N.N."/>
        </authorList>
    </citation>
    <scope>NUCLEOTIDE SEQUENCE [LARGE SCALE GENOMIC DNA]</scope>
    <source>
        <strain evidence="8 9">DSM 22489</strain>
    </source>
</reference>
<dbReference type="PROSITE" id="PS00221">
    <property type="entry name" value="MIP"/>
    <property type="match status" value="1"/>
</dbReference>
<evidence type="ECO:0000256" key="2">
    <source>
        <dbReference type="ARBA" id="ARBA00022448"/>
    </source>
</evidence>
<comment type="similarity">
    <text evidence="6">Belongs to the MIP/aquaporin (TC 1.A.8) family.</text>
</comment>
<keyword evidence="3 6" id="KW-0812">Transmembrane</keyword>
<dbReference type="InterPro" id="IPR022357">
    <property type="entry name" value="MIP_CS"/>
</dbReference>